<feature type="transmembrane region" description="Helical" evidence="6">
    <location>
        <begin position="12"/>
        <end position="39"/>
    </location>
</feature>
<dbReference type="RefSeq" id="WP_158032977.1">
    <property type="nucleotide sequence ID" value="NZ_ML708612.1"/>
</dbReference>
<gene>
    <name evidence="8" type="ORF">FCK90_03845</name>
</gene>
<evidence type="ECO:0000256" key="1">
    <source>
        <dbReference type="ARBA" id="ARBA00004141"/>
    </source>
</evidence>
<feature type="transmembrane region" description="Helical" evidence="6">
    <location>
        <begin position="74"/>
        <end position="96"/>
    </location>
</feature>
<comment type="caution">
    <text evidence="8">The sequence shown here is derived from an EMBL/GenBank/DDBJ whole genome shotgun (WGS) entry which is preliminary data.</text>
</comment>
<feature type="transmembrane region" description="Helical" evidence="6">
    <location>
        <begin position="45"/>
        <end position="62"/>
    </location>
</feature>
<feature type="transmembrane region" description="Helical" evidence="6">
    <location>
        <begin position="252"/>
        <end position="270"/>
    </location>
</feature>
<feature type="transmembrane region" description="Helical" evidence="6">
    <location>
        <begin position="159"/>
        <end position="179"/>
    </location>
</feature>
<dbReference type="GO" id="GO:0016020">
    <property type="term" value="C:membrane"/>
    <property type="evidence" value="ECO:0007669"/>
    <property type="project" value="UniProtKB-SubCell"/>
</dbReference>
<evidence type="ECO:0000256" key="4">
    <source>
        <dbReference type="ARBA" id="ARBA00022989"/>
    </source>
</evidence>
<feature type="domain" description="EamA" evidence="7">
    <location>
        <begin position="12"/>
        <end position="146"/>
    </location>
</feature>
<evidence type="ECO:0000259" key="7">
    <source>
        <dbReference type="Pfam" id="PF00892"/>
    </source>
</evidence>
<dbReference type="AlphaFoldDB" id="A0A5J5KZN7"/>
<protein>
    <submittedName>
        <fullName evidence="8">DMT family transporter</fullName>
    </submittedName>
</protein>
<evidence type="ECO:0000256" key="6">
    <source>
        <dbReference type="SAM" id="Phobius"/>
    </source>
</evidence>
<keyword evidence="9" id="KW-1185">Reference proteome</keyword>
<name>A0A5J5KZN7_9MICC</name>
<reference evidence="8 9" key="1">
    <citation type="submission" date="2019-05" db="EMBL/GenBank/DDBJ databases">
        <title>Kocuria coralli sp. nov., a novel actinobacterium isolated from coral reef seawater.</title>
        <authorList>
            <person name="Li J."/>
        </authorList>
    </citation>
    <scope>NUCLEOTIDE SEQUENCE [LARGE SCALE GENOMIC DNA]</scope>
    <source>
        <strain evidence="8 9">SCSIO 13007</strain>
    </source>
</reference>
<sequence>MTDTDVRHGTLFGVLALLAATLFWAGNYVIGGAAVAAISPLDLTALRWAIALVPLLLLAHFLERPDWRSVLRAWPHMILPALFGPLAYNFLLYSALEHTTPVNASLINAFNPALISIAAAIFLRQRLTPIAIGGIAGALAGVLWILSNGQPATLIAHGFGSGDVLMVAAITTWTIYTIIGRRKTGLPPVTATAVQCLTVVISTAPFVLVTHGPHIPADPGLVWSLIFIGLFPSVASFVLWNIALTKIPPARAGVFLNLITVFTVLISVTLGQSLTLAQGIGGIMVLLGVFHTNINAFRKTP</sequence>
<feature type="transmembrane region" description="Helical" evidence="6">
    <location>
        <begin position="276"/>
        <end position="297"/>
    </location>
</feature>
<evidence type="ECO:0000313" key="8">
    <source>
        <dbReference type="EMBL" id="KAA9395052.1"/>
    </source>
</evidence>
<dbReference type="InterPro" id="IPR000620">
    <property type="entry name" value="EamA_dom"/>
</dbReference>
<comment type="subcellular location">
    <subcellularLocation>
        <location evidence="1">Membrane</location>
        <topology evidence="1">Multi-pass membrane protein</topology>
    </subcellularLocation>
</comment>
<feature type="domain" description="EamA" evidence="7">
    <location>
        <begin position="161"/>
        <end position="292"/>
    </location>
</feature>
<feature type="transmembrane region" description="Helical" evidence="6">
    <location>
        <begin position="191"/>
        <end position="209"/>
    </location>
</feature>
<dbReference type="Pfam" id="PF00892">
    <property type="entry name" value="EamA"/>
    <property type="match status" value="2"/>
</dbReference>
<dbReference type="PANTHER" id="PTHR32322:SF2">
    <property type="entry name" value="EAMA DOMAIN-CONTAINING PROTEIN"/>
    <property type="match status" value="1"/>
</dbReference>
<dbReference type="PANTHER" id="PTHR32322">
    <property type="entry name" value="INNER MEMBRANE TRANSPORTER"/>
    <property type="match status" value="1"/>
</dbReference>
<dbReference type="SUPFAM" id="SSF103481">
    <property type="entry name" value="Multidrug resistance efflux transporter EmrE"/>
    <property type="match status" value="2"/>
</dbReference>
<keyword evidence="4 6" id="KW-1133">Transmembrane helix</keyword>
<feature type="transmembrane region" description="Helical" evidence="6">
    <location>
        <begin position="102"/>
        <end position="123"/>
    </location>
</feature>
<dbReference type="Proteomes" id="UP000325957">
    <property type="component" value="Unassembled WGS sequence"/>
</dbReference>
<proteinExistence type="inferred from homology"/>
<accession>A0A5J5KZN7</accession>
<dbReference type="InterPro" id="IPR037185">
    <property type="entry name" value="EmrE-like"/>
</dbReference>
<dbReference type="OrthoDB" id="5186724at2"/>
<keyword evidence="3 6" id="KW-0812">Transmembrane</keyword>
<dbReference type="EMBL" id="SZWF01000003">
    <property type="protein sequence ID" value="KAA9395052.1"/>
    <property type="molecule type" value="Genomic_DNA"/>
</dbReference>
<evidence type="ECO:0000256" key="2">
    <source>
        <dbReference type="ARBA" id="ARBA00007362"/>
    </source>
</evidence>
<evidence type="ECO:0000313" key="9">
    <source>
        <dbReference type="Proteomes" id="UP000325957"/>
    </source>
</evidence>
<evidence type="ECO:0000256" key="5">
    <source>
        <dbReference type="ARBA" id="ARBA00023136"/>
    </source>
</evidence>
<dbReference type="InterPro" id="IPR050638">
    <property type="entry name" value="AA-Vitamin_Transporters"/>
</dbReference>
<comment type="similarity">
    <text evidence="2">Belongs to the EamA transporter family.</text>
</comment>
<evidence type="ECO:0000256" key="3">
    <source>
        <dbReference type="ARBA" id="ARBA00022692"/>
    </source>
</evidence>
<feature type="transmembrane region" description="Helical" evidence="6">
    <location>
        <begin position="221"/>
        <end position="240"/>
    </location>
</feature>
<feature type="transmembrane region" description="Helical" evidence="6">
    <location>
        <begin position="130"/>
        <end position="147"/>
    </location>
</feature>
<keyword evidence="5 6" id="KW-0472">Membrane</keyword>
<organism evidence="8 9">
    <name type="scientific">Kocuria coralli</name>
    <dbReference type="NCBI Taxonomy" id="1461025"/>
    <lineage>
        <taxon>Bacteria</taxon>
        <taxon>Bacillati</taxon>
        <taxon>Actinomycetota</taxon>
        <taxon>Actinomycetes</taxon>
        <taxon>Micrococcales</taxon>
        <taxon>Micrococcaceae</taxon>
        <taxon>Kocuria</taxon>
    </lineage>
</organism>